<proteinExistence type="predicted"/>
<dbReference type="AlphaFoldDB" id="A0A450Z631"/>
<evidence type="ECO:0000313" key="1">
    <source>
        <dbReference type="EMBL" id="VFK49243.1"/>
    </source>
</evidence>
<accession>A0A450Z631</accession>
<gene>
    <name evidence="1" type="ORF">BECKTC1821E_GA0114239_11673</name>
</gene>
<name>A0A450Z631_9GAMM</name>
<organism evidence="1">
    <name type="scientific">Candidatus Kentrum sp. TC</name>
    <dbReference type="NCBI Taxonomy" id="2126339"/>
    <lineage>
        <taxon>Bacteria</taxon>
        <taxon>Pseudomonadati</taxon>
        <taxon>Pseudomonadota</taxon>
        <taxon>Gammaproteobacteria</taxon>
        <taxon>Candidatus Kentrum</taxon>
    </lineage>
</organism>
<sequence length="65" mass="6656">MIRGVILGGGEGVLNEGDAVGVGLEGAFPLLGREVNQEGELFEHGVEGVLDAFTSAGESDAPIFR</sequence>
<dbReference type="EMBL" id="CAADFT010000167">
    <property type="protein sequence ID" value="VFK49243.1"/>
    <property type="molecule type" value="Genomic_DNA"/>
</dbReference>
<reference evidence="1" key="1">
    <citation type="submission" date="2019-02" db="EMBL/GenBank/DDBJ databases">
        <authorList>
            <person name="Gruber-Vodicka R. H."/>
            <person name="Seah K. B. B."/>
        </authorList>
    </citation>
    <scope>NUCLEOTIDE SEQUENCE</scope>
    <source>
        <strain evidence="1">BECK_BZ125</strain>
    </source>
</reference>
<protein>
    <submittedName>
        <fullName evidence="1">Uncharacterized protein</fullName>
    </submittedName>
</protein>